<organism evidence="1">
    <name type="scientific">bioreactor metagenome</name>
    <dbReference type="NCBI Taxonomy" id="1076179"/>
    <lineage>
        <taxon>unclassified sequences</taxon>
        <taxon>metagenomes</taxon>
        <taxon>ecological metagenomes</taxon>
    </lineage>
</organism>
<proteinExistence type="predicted"/>
<reference evidence="1" key="1">
    <citation type="submission" date="2019-08" db="EMBL/GenBank/DDBJ databases">
        <authorList>
            <person name="Kucharzyk K."/>
            <person name="Murdoch R.W."/>
            <person name="Higgins S."/>
            <person name="Loffler F."/>
        </authorList>
    </citation>
    <scope>NUCLEOTIDE SEQUENCE</scope>
</reference>
<comment type="caution">
    <text evidence="1">The sequence shown here is derived from an EMBL/GenBank/DDBJ whole genome shotgun (WGS) entry which is preliminary data.</text>
</comment>
<dbReference type="AlphaFoldDB" id="A0A644WKX2"/>
<sequence>MNQTVWSLMDQYKGTLPAKIARHHQVNPNTLKRMEKKGLLEKDATGIYTFPGQFADEFFALQQRFTKGIFSHETALFLHGLSDENIGEYVMTFPYGYHNPRLGDHFVIQKTVRKERYGLGTMSLSSPAGNPLTVYNLERTLCDLWHPRHEADQYLKVAALKRYMKCPDKDLFRLAQYAKQLGVGKELATAVEVLRT</sequence>
<dbReference type="EMBL" id="VSSQ01001024">
    <property type="protein sequence ID" value="MPM04269.1"/>
    <property type="molecule type" value="Genomic_DNA"/>
</dbReference>
<evidence type="ECO:0008006" key="2">
    <source>
        <dbReference type="Google" id="ProtNLM"/>
    </source>
</evidence>
<protein>
    <recommendedName>
        <fullName evidence="2">Abortive infection protein AbiGI</fullName>
    </recommendedName>
</protein>
<evidence type="ECO:0000313" key="1">
    <source>
        <dbReference type="EMBL" id="MPM04269.1"/>
    </source>
</evidence>
<gene>
    <name evidence="1" type="ORF">SDC9_50545</name>
</gene>
<accession>A0A644WKX2</accession>
<name>A0A644WKX2_9ZZZZ</name>